<comment type="caution">
    <text evidence="2">The sequence shown here is derived from an EMBL/GenBank/DDBJ whole genome shotgun (WGS) entry which is preliminary data.</text>
</comment>
<dbReference type="PANTHER" id="PTHR34138:SF1">
    <property type="entry name" value="CELL SHAPE-DETERMINING PROTEIN MREC"/>
    <property type="match status" value="1"/>
</dbReference>
<dbReference type="Gene3D" id="2.40.10.340">
    <property type="entry name" value="Rod shape-determining protein MreC, domain 1"/>
    <property type="match status" value="1"/>
</dbReference>
<accession>W1XNF0</accession>
<protein>
    <submittedName>
        <fullName evidence="2">Rod shape-determining protein MreC</fullName>
    </submittedName>
</protein>
<dbReference type="PANTHER" id="PTHR34138">
    <property type="entry name" value="CELL SHAPE-DETERMINING PROTEIN MREC"/>
    <property type="match status" value="1"/>
</dbReference>
<evidence type="ECO:0000313" key="2">
    <source>
        <dbReference type="EMBL" id="ETJ31676.1"/>
    </source>
</evidence>
<dbReference type="InterPro" id="IPR042177">
    <property type="entry name" value="Cell/Rod_1"/>
</dbReference>
<sequence length="91" mass="9587">VLFRSEEGMAVNMAVVVPSGVVGFITDVYPHSARVQTILDPRSAIGILVQRPESRLSGVVKGNGNTPRTPSMVNIARDGDVLVGDKLITSG</sequence>
<reference evidence="2" key="1">
    <citation type="submission" date="2013-12" db="EMBL/GenBank/DDBJ databases">
        <title>A Varibaculum cambriense genome reconstructed from a premature infant gut community with otherwise low bacterial novelty that shifts toward anaerobic metabolism during the third week of life.</title>
        <authorList>
            <person name="Brown C.T."/>
            <person name="Sharon I."/>
            <person name="Thomas B.C."/>
            <person name="Castelle C.J."/>
            <person name="Morowitz M.J."/>
            <person name="Banfield J.F."/>
        </authorList>
    </citation>
    <scope>NUCLEOTIDE SEQUENCE</scope>
</reference>
<feature type="non-terminal residue" evidence="2">
    <location>
        <position position="1"/>
    </location>
</feature>
<evidence type="ECO:0000259" key="1">
    <source>
        <dbReference type="Pfam" id="PF04085"/>
    </source>
</evidence>
<dbReference type="InterPro" id="IPR055342">
    <property type="entry name" value="MreC_beta-barrel_core"/>
</dbReference>
<gene>
    <name evidence="2" type="ORF">Q604_UNBC13840G0001</name>
</gene>
<feature type="domain" description="Rod shape-determining protein MreC beta-barrel core" evidence="1">
    <location>
        <begin position="5"/>
        <end position="91"/>
    </location>
</feature>
<organism evidence="2">
    <name type="scientific">human gut metagenome</name>
    <dbReference type="NCBI Taxonomy" id="408170"/>
    <lineage>
        <taxon>unclassified sequences</taxon>
        <taxon>metagenomes</taxon>
        <taxon>organismal metagenomes</taxon>
    </lineage>
</organism>
<dbReference type="InterPro" id="IPR007221">
    <property type="entry name" value="MreC"/>
</dbReference>
<name>W1XNF0_9ZZZZ</name>
<dbReference type="GO" id="GO:0008360">
    <property type="term" value="P:regulation of cell shape"/>
    <property type="evidence" value="ECO:0007669"/>
    <property type="project" value="InterPro"/>
</dbReference>
<dbReference type="EMBL" id="AZMM01013840">
    <property type="protein sequence ID" value="ETJ31676.1"/>
    <property type="molecule type" value="Genomic_DNA"/>
</dbReference>
<feature type="non-terminal residue" evidence="2">
    <location>
        <position position="91"/>
    </location>
</feature>
<dbReference type="GO" id="GO:0005886">
    <property type="term" value="C:plasma membrane"/>
    <property type="evidence" value="ECO:0007669"/>
    <property type="project" value="TreeGrafter"/>
</dbReference>
<proteinExistence type="predicted"/>
<dbReference type="AlphaFoldDB" id="W1XNF0"/>
<dbReference type="Pfam" id="PF04085">
    <property type="entry name" value="MreC"/>
    <property type="match status" value="1"/>
</dbReference>